<dbReference type="GO" id="GO:0005549">
    <property type="term" value="F:odorant binding"/>
    <property type="evidence" value="ECO:0007669"/>
    <property type="project" value="InterPro"/>
</dbReference>
<keyword evidence="2" id="KW-1003">Cell membrane</keyword>
<feature type="transmembrane region" description="Helical" evidence="11">
    <location>
        <begin position="722"/>
        <end position="745"/>
    </location>
</feature>
<feature type="transmembrane region" description="Helical" evidence="11">
    <location>
        <begin position="68"/>
        <end position="86"/>
    </location>
</feature>
<evidence type="ECO:0000256" key="6">
    <source>
        <dbReference type="ARBA" id="ARBA00022989"/>
    </source>
</evidence>
<feature type="transmembrane region" description="Helical" evidence="11">
    <location>
        <begin position="961"/>
        <end position="985"/>
    </location>
</feature>
<feature type="coiled-coil region" evidence="10">
    <location>
        <begin position="261"/>
        <end position="288"/>
    </location>
</feature>
<evidence type="ECO:0000256" key="5">
    <source>
        <dbReference type="ARBA" id="ARBA00022725"/>
    </source>
</evidence>
<proteinExistence type="predicted"/>
<keyword evidence="6 11" id="KW-1133">Transmembrane helix</keyword>
<gene>
    <name evidence="12" type="ORF">CHIRRI_LOCUS9507</name>
</gene>
<dbReference type="InterPro" id="IPR004117">
    <property type="entry name" value="7tm6_olfct_rcpt"/>
</dbReference>
<feature type="transmembrane region" description="Helical" evidence="11">
    <location>
        <begin position="207"/>
        <end position="234"/>
    </location>
</feature>
<feature type="transmembrane region" description="Helical" evidence="11">
    <location>
        <begin position="913"/>
        <end position="934"/>
    </location>
</feature>
<dbReference type="GO" id="GO:0004984">
    <property type="term" value="F:olfactory receptor activity"/>
    <property type="evidence" value="ECO:0007669"/>
    <property type="project" value="InterPro"/>
</dbReference>
<evidence type="ECO:0000256" key="3">
    <source>
        <dbReference type="ARBA" id="ARBA00022606"/>
    </source>
</evidence>
<reference evidence="12" key="1">
    <citation type="submission" date="2022-01" db="EMBL/GenBank/DDBJ databases">
        <authorList>
            <person name="King R."/>
        </authorList>
    </citation>
    <scope>NUCLEOTIDE SEQUENCE</scope>
</reference>
<feature type="transmembrane region" description="Helical" evidence="11">
    <location>
        <begin position="641"/>
        <end position="659"/>
    </location>
</feature>
<evidence type="ECO:0000256" key="7">
    <source>
        <dbReference type="ARBA" id="ARBA00023136"/>
    </source>
</evidence>
<organism evidence="12 13">
    <name type="scientific">Chironomus riparius</name>
    <dbReference type="NCBI Taxonomy" id="315576"/>
    <lineage>
        <taxon>Eukaryota</taxon>
        <taxon>Metazoa</taxon>
        <taxon>Ecdysozoa</taxon>
        <taxon>Arthropoda</taxon>
        <taxon>Hexapoda</taxon>
        <taxon>Insecta</taxon>
        <taxon>Pterygota</taxon>
        <taxon>Neoptera</taxon>
        <taxon>Endopterygota</taxon>
        <taxon>Diptera</taxon>
        <taxon>Nematocera</taxon>
        <taxon>Chironomoidea</taxon>
        <taxon>Chironomidae</taxon>
        <taxon>Chironominae</taxon>
        <taxon>Chironomus</taxon>
    </lineage>
</organism>
<dbReference type="AlphaFoldDB" id="A0A9N9RZR4"/>
<evidence type="ECO:0000256" key="8">
    <source>
        <dbReference type="ARBA" id="ARBA00023170"/>
    </source>
</evidence>
<sequence>MEKLIKFYRSFKCVLQNFYIGDPQSTYIDFNDFFSSEAMINFFGFNNLPRNTPLSNDRKRRMFYTMSMINWVIFMVLNIISIAYGLKKGGSFLVLTENVGVVCISGTVLIEGITIMYWHRKKLMEIVIKLKQYYPYDAWNQQVFDVPQHLQTLNVCGKISAVLYKGVMVQYTGMPIFIIFYELAFGLDIKFELIIQLLLPIDTANPIIYLILFINGAWALIVGTFTVLITDFLLAELVAIINLELMALSQLMSEIDPSDGQDEAIKELKKLSETHQELIELSEDLRNIISPLLFINCFGMMIVLCCAAFLTLSGISNYFLIKYALITLVSAWNSFIVCFYGDRLNDASLSVAQGVYNCNWMSGNCKFRKMILIVMVRARKVQELTGMEFLNINLETYQWPQHSKGFLARVLKGVASWNRNEQVIFSFSLSLNLAMESFTKIYYSFVTVLRKLYGDDLQATYVEFEEFFDSEKIFNFFGINNLPRATHLDRSRERIAFFVLSMIMSVVFLVLNVLSAIYGLTHDISFSTVIENIAIIGIISLILIKGFTIMYWKRDNIMNIIVKLKPFFPESAWDQHVFQVPQHLKTLRICGKLCAAVYETVLIEFTSIPIVILLYGLICSHEVKLELVIQLQLPFDTTDPLTYAILYIINTWVFIVGTFTVLITDLLCVELVAIINLELMALVQLITEIDPAEGQDVATDELKNLFDTHQELIELSEDLKDILSPLFFLNCFGVLMIIPCCAFLTLSGISKYFLLKYFLALVASSWNFFLHCFYGSRLNDASLSIAEGAYNCKWFNGSIKFQKMILFVMIRAQKAQELTGMKFVNINLETYHIAYGISTGGSFLILTENVGVVCIEGLILMKGFTVMYWYRERFMEIVVKLKKHFPNNSWDQDVFLVPQHLRKLKFIGSICTVFYKGVTLEFVTVPILILLYGLTFSQEVKLEMIIQLALPLNTKDPTTYAVLYTINALAFFVGIFTVLITDLLFTELVAIISMELNILGQLMSEIDPAESQEEAIKELKRLAITHQELIELSEELKDILSPLMFIDCFGMMITMCCAAFLTLSGISKYFLLKYVLALAASSWNTFIHCYFGDHLNNASLSVAEDAYNCNWLSGNVKFRKMILIVMVRAQKVQEITGMEFVNMNLETYKWILDASYSYYSVLAAVYTP</sequence>
<evidence type="ECO:0000256" key="4">
    <source>
        <dbReference type="ARBA" id="ARBA00022692"/>
    </source>
</evidence>
<evidence type="ECO:0000313" key="12">
    <source>
        <dbReference type="EMBL" id="CAG9806652.1"/>
    </source>
</evidence>
<feature type="transmembrane region" description="Helical" evidence="11">
    <location>
        <begin position="524"/>
        <end position="544"/>
    </location>
</feature>
<reference evidence="12" key="2">
    <citation type="submission" date="2022-10" db="EMBL/GenBank/DDBJ databases">
        <authorList>
            <consortium name="ENA_rothamsted_submissions"/>
            <consortium name="culmorum"/>
            <person name="King R."/>
        </authorList>
    </citation>
    <scope>NUCLEOTIDE SEQUENCE</scope>
</reference>
<feature type="transmembrane region" description="Helical" evidence="11">
    <location>
        <begin position="98"/>
        <end position="118"/>
    </location>
</feature>
<dbReference type="EMBL" id="OU895879">
    <property type="protein sequence ID" value="CAG9806652.1"/>
    <property type="molecule type" value="Genomic_DNA"/>
</dbReference>
<keyword evidence="13" id="KW-1185">Reference proteome</keyword>
<evidence type="ECO:0000256" key="10">
    <source>
        <dbReference type="SAM" id="Coils"/>
    </source>
</evidence>
<keyword evidence="7 11" id="KW-0472">Membrane</keyword>
<keyword evidence="10" id="KW-0175">Coiled coil</keyword>
<dbReference type="OrthoDB" id="8185860at2759"/>
<dbReference type="GO" id="GO:0005886">
    <property type="term" value="C:plasma membrane"/>
    <property type="evidence" value="ECO:0007669"/>
    <property type="project" value="UniProtKB-SubCell"/>
</dbReference>
<dbReference type="Pfam" id="PF02949">
    <property type="entry name" value="7tm_6"/>
    <property type="match status" value="3"/>
</dbReference>
<evidence type="ECO:0000256" key="2">
    <source>
        <dbReference type="ARBA" id="ARBA00022475"/>
    </source>
</evidence>
<evidence type="ECO:0008006" key="14">
    <source>
        <dbReference type="Google" id="ProtNLM"/>
    </source>
</evidence>
<evidence type="ECO:0000313" key="13">
    <source>
        <dbReference type="Proteomes" id="UP001153620"/>
    </source>
</evidence>
<feature type="transmembrane region" description="Helical" evidence="11">
    <location>
        <begin position="168"/>
        <end position="187"/>
    </location>
</feature>
<dbReference type="PANTHER" id="PTHR21137">
    <property type="entry name" value="ODORANT RECEPTOR"/>
    <property type="match status" value="1"/>
</dbReference>
<feature type="transmembrane region" description="Helical" evidence="11">
    <location>
        <begin position="292"/>
        <end position="312"/>
    </location>
</feature>
<dbReference type="GO" id="GO:0007165">
    <property type="term" value="P:signal transduction"/>
    <property type="evidence" value="ECO:0007669"/>
    <property type="project" value="UniProtKB-KW"/>
</dbReference>
<feature type="transmembrane region" description="Helical" evidence="11">
    <location>
        <begin position="1043"/>
        <end position="1063"/>
    </location>
</feature>
<feature type="transmembrane region" description="Helical" evidence="11">
    <location>
        <begin position="318"/>
        <end position="340"/>
    </location>
</feature>
<feature type="transmembrane region" description="Helical" evidence="11">
    <location>
        <begin position="495"/>
        <end position="518"/>
    </location>
</feature>
<evidence type="ECO:0000256" key="11">
    <source>
        <dbReference type="SAM" id="Phobius"/>
    </source>
</evidence>
<keyword evidence="5" id="KW-0552">Olfaction</keyword>
<protein>
    <recommendedName>
        <fullName evidence="14">Odorant receptor</fullName>
    </recommendedName>
</protein>
<dbReference type="Proteomes" id="UP001153620">
    <property type="component" value="Chromosome 3"/>
</dbReference>
<keyword evidence="4 11" id="KW-0812">Transmembrane</keyword>
<feature type="transmembrane region" description="Helical" evidence="11">
    <location>
        <begin position="757"/>
        <end position="776"/>
    </location>
</feature>
<dbReference type="PANTHER" id="PTHR21137:SF35">
    <property type="entry name" value="ODORANT RECEPTOR 19A-RELATED"/>
    <property type="match status" value="1"/>
</dbReference>
<keyword evidence="9" id="KW-0807">Transducer</keyword>
<feature type="transmembrane region" description="Helical" evidence="11">
    <location>
        <begin position="593"/>
        <end position="618"/>
    </location>
</feature>
<keyword evidence="8" id="KW-0675">Receptor</keyword>
<evidence type="ECO:0000256" key="1">
    <source>
        <dbReference type="ARBA" id="ARBA00004651"/>
    </source>
</evidence>
<comment type="subcellular location">
    <subcellularLocation>
        <location evidence="1">Cell membrane</location>
        <topology evidence="1">Multi-pass membrane protein</topology>
    </subcellularLocation>
</comment>
<evidence type="ECO:0000256" key="9">
    <source>
        <dbReference type="ARBA" id="ARBA00023224"/>
    </source>
</evidence>
<name>A0A9N9RZR4_9DIPT</name>
<keyword evidence="3" id="KW-0716">Sensory transduction</keyword>
<accession>A0A9N9RZR4</accession>